<feature type="compositionally biased region" description="Low complexity" evidence="1">
    <location>
        <begin position="104"/>
        <end position="125"/>
    </location>
</feature>
<evidence type="ECO:0000313" key="3">
    <source>
        <dbReference type="Proteomes" id="UP000223968"/>
    </source>
</evidence>
<dbReference type="Gene3D" id="1.20.1290.10">
    <property type="entry name" value="AhpD-like"/>
    <property type="match status" value="1"/>
</dbReference>
<keyword evidence="3" id="KW-1185">Reference proteome</keyword>
<dbReference type="EMBL" id="PDNB01000144">
    <property type="protein sequence ID" value="PGH03700.1"/>
    <property type="molecule type" value="Genomic_DNA"/>
</dbReference>
<protein>
    <submittedName>
        <fullName evidence="2">Uncharacterized protein</fullName>
    </submittedName>
</protein>
<dbReference type="InterPro" id="IPR052999">
    <property type="entry name" value="PTS1_Protein"/>
</dbReference>
<accession>A0A2B7X4B2</accession>
<reference evidence="2 3" key="1">
    <citation type="submission" date="2017-10" db="EMBL/GenBank/DDBJ databases">
        <title>Comparative genomics in systemic dimorphic fungi from Ajellomycetaceae.</title>
        <authorList>
            <person name="Munoz J.F."/>
            <person name="Mcewen J.G."/>
            <person name="Clay O.K."/>
            <person name="Cuomo C.A."/>
        </authorList>
    </citation>
    <scope>NUCLEOTIDE SEQUENCE [LARGE SCALE GENOMIC DNA]</scope>
    <source>
        <strain evidence="2 3">UAMH5409</strain>
    </source>
</reference>
<name>A0A2B7X4B2_9EURO</name>
<dbReference type="AlphaFoldDB" id="A0A2B7X4B2"/>
<proteinExistence type="predicted"/>
<dbReference type="PANTHER" id="PTHR28180:SF2">
    <property type="entry name" value="PEROXISOMAL PROTEIN 2"/>
    <property type="match status" value="1"/>
</dbReference>
<evidence type="ECO:0000313" key="2">
    <source>
        <dbReference type="EMBL" id="PGH03700.1"/>
    </source>
</evidence>
<gene>
    <name evidence="2" type="ORF">AJ79_07282</name>
</gene>
<dbReference type="InterPro" id="IPR029032">
    <property type="entry name" value="AhpD-like"/>
</dbReference>
<evidence type="ECO:0000256" key="1">
    <source>
        <dbReference type="SAM" id="MobiDB-lite"/>
    </source>
</evidence>
<comment type="caution">
    <text evidence="2">The sequence shown here is derived from an EMBL/GenBank/DDBJ whole genome shotgun (WGS) entry which is preliminary data.</text>
</comment>
<organism evidence="2 3">
    <name type="scientific">Helicocarpus griseus UAMH5409</name>
    <dbReference type="NCBI Taxonomy" id="1447875"/>
    <lineage>
        <taxon>Eukaryota</taxon>
        <taxon>Fungi</taxon>
        <taxon>Dikarya</taxon>
        <taxon>Ascomycota</taxon>
        <taxon>Pezizomycotina</taxon>
        <taxon>Eurotiomycetes</taxon>
        <taxon>Eurotiomycetidae</taxon>
        <taxon>Onygenales</taxon>
        <taxon>Ajellomycetaceae</taxon>
        <taxon>Helicocarpus</taxon>
    </lineage>
</organism>
<dbReference type="Proteomes" id="UP000223968">
    <property type="component" value="Unassembled WGS sequence"/>
</dbReference>
<sequence length="398" mass="43288">MEIPNTTDTSTRDLNQSCSGAACTFDMHEYLRNLVALFRKCTGSSTTTATSPSQSGGAFESSSFAVPGFEHQAQQPSRSSAAVSKSRNAQVPFSGANSPHQRRSYSTSATLFSSASSSSSSQPPSTGITNQNTTQPLIDFDRLSHLIPNQGVVGADSVWYVVTTASLLAFHKEAAVGELWKYISQRCERDSEMDVVSRQLAIARRIRESCLKASVLVGFPRAINALLSLHSSISENNNVPDPTDPSKPTLFALFTSDKPLRTLDTFPSADARYARGEEFFSQIYADYTKRILSSMRSTSAGDLDYFAVTSVYGELMSEMRILDGRETVLLEFVCCLADEVGAQAKGHFFGCSNLKVSGEEMRGSIAMVREIAGQLGNVNFLRNVEGDGFRFLGKAEGW</sequence>
<feature type="region of interest" description="Disordered" evidence="1">
    <location>
        <begin position="69"/>
        <end position="133"/>
    </location>
</feature>
<dbReference type="STRING" id="1447875.A0A2B7X4B2"/>
<dbReference type="OrthoDB" id="5537330at2759"/>
<feature type="compositionally biased region" description="Polar residues" evidence="1">
    <location>
        <begin position="72"/>
        <end position="99"/>
    </location>
</feature>
<dbReference type="SUPFAM" id="SSF69118">
    <property type="entry name" value="AhpD-like"/>
    <property type="match status" value="1"/>
</dbReference>
<dbReference type="PANTHER" id="PTHR28180">
    <property type="entry name" value="CONSERVED MITOCHONDRIAL PROTEIN-RELATED"/>
    <property type="match status" value="1"/>
</dbReference>